<name>L9KG82_TUPCH</name>
<reference evidence="3" key="2">
    <citation type="journal article" date="2013" name="Nat. Commun.">
        <title>Genome of the Chinese tree shrew.</title>
        <authorList>
            <person name="Fan Y."/>
            <person name="Huang Z.Y."/>
            <person name="Cao C.C."/>
            <person name="Chen C.S."/>
            <person name="Chen Y.X."/>
            <person name="Fan D.D."/>
            <person name="He J."/>
            <person name="Hou H.L."/>
            <person name="Hu L."/>
            <person name="Hu X.T."/>
            <person name="Jiang X.T."/>
            <person name="Lai R."/>
            <person name="Lang Y.S."/>
            <person name="Liang B."/>
            <person name="Liao S.G."/>
            <person name="Mu D."/>
            <person name="Ma Y.Y."/>
            <person name="Niu Y.Y."/>
            <person name="Sun X.Q."/>
            <person name="Xia J.Q."/>
            <person name="Xiao J."/>
            <person name="Xiong Z.Q."/>
            <person name="Xu L."/>
            <person name="Yang L."/>
            <person name="Zhang Y."/>
            <person name="Zhao W."/>
            <person name="Zhao X.D."/>
            <person name="Zheng Y.T."/>
            <person name="Zhou J.M."/>
            <person name="Zhu Y.B."/>
            <person name="Zhang G.J."/>
            <person name="Wang J."/>
            <person name="Yao Y.G."/>
        </authorList>
    </citation>
    <scope>NUCLEOTIDE SEQUENCE [LARGE SCALE GENOMIC DNA]</scope>
</reference>
<organism evidence="2 3">
    <name type="scientific">Tupaia chinensis</name>
    <name type="common">Chinese tree shrew</name>
    <name type="synonym">Tupaia belangeri chinensis</name>
    <dbReference type="NCBI Taxonomy" id="246437"/>
    <lineage>
        <taxon>Eukaryota</taxon>
        <taxon>Metazoa</taxon>
        <taxon>Chordata</taxon>
        <taxon>Craniata</taxon>
        <taxon>Vertebrata</taxon>
        <taxon>Euteleostomi</taxon>
        <taxon>Mammalia</taxon>
        <taxon>Eutheria</taxon>
        <taxon>Euarchontoglires</taxon>
        <taxon>Scandentia</taxon>
        <taxon>Tupaiidae</taxon>
        <taxon>Tupaia</taxon>
    </lineage>
</organism>
<sequence length="194" mass="20193">MVSGTSMENETVSAPGSPHTGLGDMRTSVTHSTFQSRISLIAQLGTDVLDITGAFGLAAATTSKGVIRLDLPYLLAPPDPVTDAEAGVEVVVLSPITDSHGPSFCRTQLCSTQHTQTRREKPQQAKPLHAHGLPAVSASGRPKECDSQPPACVYIQAQSKRRPGPAASAVRSQPGFCAPPGGRGAERGQEVSSE</sequence>
<keyword evidence="3" id="KW-1185">Reference proteome</keyword>
<protein>
    <submittedName>
        <fullName evidence="2">Uncharacterized protein</fullName>
    </submittedName>
</protein>
<feature type="region of interest" description="Disordered" evidence="1">
    <location>
        <begin position="1"/>
        <end position="26"/>
    </location>
</feature>
<proteinExistence type="predicted"/>
<reference evidence="3" key="1">
    <citation type="submission" date="2012-07" db="EMBL/GenBank/DDBJ databases">
        <title>Genome of the Chinese tree shrew, a rising model animal genetically related to primates.</title>
        <authorList>
            <person name="Zhang G."/>
            <person name="Fan Y."/>
            <person name="Yao Y."/>
            <person name="Huang Z."/>
        </authorList>
    </citation>
    <scope>NUCLEOTIDE SEQUENCE [LARGE SCALE GENOMIC DNA]</scope>
</reference>
<evidence type="ECO:0000313" key="2">
    <source>
        <dbReference type="EMBL" id="ELW61464.1"/>
    </source>
</evidence>
<feature type="compositionally biased region" description="Polar residues" evidence="1">
    <location>
        <begin position="1"/>
        <end position="14"/>
    </location>
</feature>
<accession>L9KG82</accession>
<dbReference type="Proteomes" id="UP000011518">
    <property type="component" value="Unassembled WGS sequence"/>
</dbReference>
<feature type="compositionally biased region" description="Basic and acidic residues" evidence="1">
    <location>
        <begin position="184"/>
        <end position="194"/>
    </location>
</feature>
<evidence type="ECO:0000256" key="1">
    <source>
        <dbReference type="SAM" id="MobiDB-lite"/>
    </source>
</evidence>
<dbReference type="EMBL" id="KB320876">
    <property type="protein sequence ID" value="ELW61464.1"/>
    <property type="molecule type" value="Genomic_DNA"/>
</dbReference>
<dbReference type="AlphaFoldDB" id="L9KG82"/>
<dbReference type="InParanoid" id="L9KG82"/>
<evidence type="ECO:0000313" key="3">
    <source>
        <dbReference type="Proteomes" id="UP000011518"/>
    </source>
</evidence>
<gene>
    <name evidence="2" type="ORF">TREES_T100001840</name>
</gene>
<feature type="region of interest" description="Disordered" evidence="1">
    <location>
        <begin position="113"/>
        <end position="194"/>
    </location>
</feature>